<dbReference type="CTD" id="6618"/>
<dbReference type="PANTHER" id="PTHR15132:SF1">
    <property type="entry name" value="SNRNA-ACTIVATING PROTEIN COMPLEX SUBUNIT 2"/>
    <property type="match status" value="1"/>
</dbReference>
<evidence type="ECO:0000313" key="2">
    <source>
        <dbReference type="Ensembl" id="ENSHCOP00000001764.1"/>
    </source>
</evidence>
<dbReference type="PANTHER" id="PTHR15132">
    <property type="entry name" value="SNRNA-ACTIVATING PROTEIN COMPLEX SUBUNIT 2"/>
    <property type="match status" value="1"/>
</dbReference>
<feature type="compositionally biased region" description="Polar residues" evidence="1">
    <location>
        <begin position="15"/>
        <end position="26"/>
    </location>
</feature>
<name>A0A3Q3D3R3_HIPCM</name>
<dbReference type="GO" id="GO:0016604">
    <property type="term" value="C:nuclear body"/>
    <property type="evidence" value="ECO:0007669"/>
    <property type="project" value="TreeGrafter"/>
</dbReference>
<feature type="region of interest" description="Disordered" evidence="1">
    <location>
        <begin position="281"/>
        <end position="309"/>
    </location>
</feature>
<keyword evidence="3" id="KW-1185">Reference proteome</keyword>
<sequence>MKPPPRTRNKPDRNLNPNPEPTQSRQPCAWSRKEQKMLLDALRRQGSSCGGGSPGNIDYSLLKKDVPSRSDSEIRSVVQRLQDKVISGAILQLKTRTLAEKKMAPIHTWTRLARVVSGSFDGPLSKAFSQIWTVASTEPHTLRNCQPPRLEAAQSDTRDCTAPLGPAPAQVPFKSPVASTGPAPAPVIPVEQPSLSGMTASKDFKVDFERIYNYLSGVHNPEGECELTATESAIVLDLVMSLPEELGLLRCQSLRQHLIQAHQNLSEAEDSEKARKVLTELESKRQGSDQESQQNVEDGAIGPASGSGEPAWTGLCPPLNPFMIPLELLKRRSDFTLL</sequence>
<reference evidence="2" key="2">
    <citation type="submission" date="2025-09" db="UniProtKB">
        <authorList>
            <consortium name="Ensembl"/>
        </authorList>
    </citation>
    <scope>IDENTIFICATION</scope>
</reference>
<dbReference type="InterPro" id="IPR021281">
    <property type="entry name" value="SNAPC2"/>
</dbReference>
<protein>
    <submittedName>
        <fullName evidence="2">Small nuclear RNA activating complex polypeptide 2</fullName>
    </submittedName>
</protein>
<evidence type="ECO:0000256" key="1">
    <source>
        <dbReference type="SAM" id="MobiDB-lite"/>
    </source>
</evidence>
<accession>A0A3Q3D3R3</accession>
<dbReference type="STRING" id="109280.ENSHCOP00000001764"/>
<dbReference type="GO" id="GO:0016251">
    <property type="term" value="F:RNA polymerase II general transcription initiation factor activity"/>
    <property type="evidence" value="ECO:0007669"/>
    <property type="project" value="InterPro"/>
</dbReference>
<dbReference type="GeneID" id="109516533"/>
<proteinExistence type="predicted"/>
<dbReference type="KEGG" id="hcq:109516533"/>
<dbReference type="RefSeq" id="XP_019726724.1">
    <property type="nucleotide sequence ID" value="XM_019871165.1"/>
</dbReference>
<evidence type="ECO:0000313" key="3">
    <source>
        <dbReference type="Proteomes" id="UP000264820"/>
    </source>
</evidence>
<dbReference type="GeneTree" id="ENSGT00390000017407"/>
<dbReference type="Ensembl" id="ENSHCOT00000011543.1">
    <property type="protein sequence ID" value="ENSHCOP00000001764.1"/>
    <property type="gene ID" value="ENSHCOG00000002795.1"/>
</dbReference>
<organism evidence="2 3">
    <name type="scientific">Hippocampus comes</name>
    <name type="common">Tiger tail seahorse</name>
    <dbReference type="NCBI Taxonomy" id="109280"/>
    <lineage>
        <taxon>Eukaryota</taxon>
        <taxon>Metazoa</taxon>
        <taxon>Chordata</taxon>
        <taxon>Craniata</taxon>
        <taxon>Vertebrata</taxon>
        <taxon>Euteleostomi</taxon>
        <taxon>Actinopterygii</taxon>
        <taxon>Neopterygii</taxon>
        <taxon>Teleostei</taxon>
        <taxon>Neoteleostei</taxon>
        <taxon>Acanthomorphata</taxon>
        <taxon>Syngnathiaria</taxon>
        <taxon>Syngnathiformes</taxon>
        <taxon>Syngnathoidei</taxon>
        <taxon>Syngnathidae</taxon>
        <taxon>Hippocampus</taxon>
    </lineage>
</organism>
<dbReference type="AlphaFoldDB" id="A0A3Q3D3R3"/>
<dbReference type="OMA" id="APIEVWI"/>
<dbReference type="Proteomes" id="UP000264820">
    <property type="component" value="Unplaced"/>
</dbReference>
<dbReference type="OrthoDB" id="5990578at2759"/>
<dbReference type="Pfam" id="PF11035">
    <property type="entry name" value="SNAPC2"/>
    <property type="match status" value="1"/>
</dbReference>
<feature type="region of interest" description="Disordered" evidence="1">
    <location>
        <begin position="1"/>
        <end position="30"/>
    </location>
</feature>
<reference evidence="2" key="1">
    <citation type="submission" date="2025-08" db="UniProtKB">
        <authorList>
            <consortium name="Ensembl"/>
        </authorList>
    </citation>
    <scope>IDENTIFICATION</scope>
</reference>
<dbReference type="GO" id="GO:0009301">
    <property type="term" value="P:snRNA transcription"/>
    <property type="evidence" value="ECO:0007669"/>
    <property type="project" value="InterPro"/>
</dbReference>